<evidence type="ECO:0000259" key="5">
    <source>
        <dbReference type="SMART" id="SM00737"/>
    </source>
</evidence>
<evidence type="ECO:0000256" key="1">
    <source>
        <dbReference type="ARBA" id="ARBA00004613"/>
    </source>
</evidence>
<dbReference type="AlphaFoldDB" id="A0A346RVH5"/>
<feature type="domain" description="MD-2-related lipid-recognition" evidence="5">
    <location>
        <begin position="25"/>
        <end position="146"/>
    </location>
</feature>
<evidence type="ECO:0000313" key="6">
    <source>
        <dbReference type="EMBL" id="AXS78215.1"/>
    </source>
</evidence>
<dbReference type="FunFam" id="2.60.40.770:FF:000001">
    <property type="entry name" value="NPC intracellular cholesterol transporter 2"/>
    <property type="match status" value="1"/>
</dbReference>
<dbReference type="SUPFAM" id="SSF81296">
    <property type="entry name" value="E set domains"/>
    <property type="match status" value="1"/>
</dbReference>
<dbReference type="GO" id="GO:0005576">
    <property type="term" value="C:extracellular region"/>
    <property type="evidence" value="ECO:0007669"/>
    <property type="project" value="UniProtKB-SubCell"/>
</dbReference>
<evidence type="ECO:0000256" key="4">
    <source>
        <dbReference type="SAM" id="SignalP"/>
    </source>
</evidence>
<proteinExistence type="evidence at transcript level"/>
<gene>
    <name evidence="6" type="primary">NPC2b</name>
</gene>
<comment type="subcellular location">
    <subcellularLocation>
        <location evidence="1">Secreted</location>
    </subcellularLocation>
</comment>
<dbReference type="Pfam" id="PF02221">
    <property type="entry name" value="E1_DerP2_DerF2"/>
    <property type="match status" value="1"/>
</dbReference>
<dbReference type="InterPro" id="IPR003172">
    <property type="entry name" value="ML_dom"/>
</dbReference>
<organism evidence="6">
    <name type="scientific">Adelphocoris lineolatus</name>
    <name type="common">Alfalfa plant bug</name>
    <dbReference type="NCBI Taxonomy" id="236346"/>
    <lineage>
        <taxon>Eukaryota</taxon>
        <taxon>Metazoa</taxon>
        <taxon>Ecdysozoa</taxon>
        <taxon>Arthropoda</taxon>
        <taxon>Hexapoda</taxon>
        <taxon>Insecta</taxon>
        <taxon>Pterygota</taxon>
        <taxon>Neoptera</taxon>
        <taxon>Paraneoptera</taxon>
        <taxon>Hemiptera</taxon>
        <taxon>Heteroptera</taxon>
        <taxon>Panheteroptera</taxon>
        <taxon>Cimicomorpha</taxon>
        <taxon>Miridae</taxon>
        <taxon>Mirini</taxon>
        <taxon>Adelphocoris</taxon>
    </lineage>
</organism>
<evidence type="ECO:0000256" key="3">
    <source>
        <dbReference type="ARBA" id="ARBA00022525"/>
    </source>
</evidence>
<keyword evidence="4" id="KW-0732">Signal</keyword>
<name>A0A346RVH5_ADELI</name>
<feature type="chain" id="PRO_5016922078" evidence="4">
    <location>
        <begin position="22"/>
        <end position="150"/>
    </location>
</feature>
<comment type="similarity">
    <text evidence="2">Belongs to the NPC2 family.</text>
</comment>
<feature type="signal peptide" evidence="4">
    <location>
        <begin position="1"/>
        <end position="21"/>
    </location>
</feature>
<reference evidence="6" key="1">
    <citation type="journal article" date="2018" name="J. Asia-Pac. Entomol.">
        <title>Molecular characterization and expression analysis of putative odorant carrier proteins in Adelphocoris lineolatus.</title>
        <authorList>
            <person name="Xiao Y."/>
            <person name="Sun L."/>
            <person name="Wang Q."/>
            <person name="Zhang Q."/>
            <person name="Gu S.-H."/>
            <person name="Khashaveh A."/>
            <person name="Liu Z.-W."/>
            <person name="Zhang Y.-J."/>
        </authorList>
    </citation>
    <scope>NUCLEOTIDE SEQUENCE</scope>
</reference>
<accession>A0A346RVH5</accession>
<dbReference type="Gene3D" id="2.60.40.770">
    <property type="match status" value="1"/>
</dbReference>
<keyword evidence="3" id="KW-0964">Secreted</keyword>
<dbReference type="SMART" id="SM00737">
    <property type="entry name" value="ML"/>
    <property type="match status" value="1"/>
</dbReference>
<sequence length="150" mass="16068">MNTMISHVLFVTLLAIHVCTCTTPHSDCANLPTFSSVSIGDCTEQPCILKSGTTVKFDLGILVHGYTTSMKVKIVAYAMGATVSYPLQNDDVCSNLTDAECPLDDGELVNYELLFPILESFPAVPCIVTVTVTSDQGIQGCMTVSLQVVK</sequence>
<dbReference type="InterPro" id="IPR014756">
    <property type="entry name" value="Ig_E-set"/>
</dbReference>
<evidence type="ECO:0000256" key="2">
    <source>
        <dbReference type="ARBA" id="ARBA00006370"/>
    </source>
</evidence>
<dbReference type="EMBL" id="MG191332">
    <property type="protein sequence ID" value="AXS78215.1"/>
    <property type="molecule type" value="mRNA"/>
</dbReference>
<protein>
    <submittedName>
        <fullName evidence="6">Niemann-Pick type C2 protein b</fullName>
    </submittedName>
</protein>